<comment type="similarity">
    <text evidence="2">Belongs to the SusD family.</text>
</comment>
<comment type="subcellular location">
    <subcellularLocation>
        <location evidence="1">Cell outer membrane</location>
    </subcellularLocation>
</comment>
<evidence type="ECO:0000313" key="9">
    <source>
        <dbReference type="Proteomes" id="UP001172082"/>
    </source>
</evidence>
<dbReference type="SUPFAM" id="SSF48452">
    <property type="entry name" value="TPR-like"/>
    <property type="match status" value="1"/>
</dbReference>
<keyword evidence="3" id="KW-0732">Signal</keyword>
<keyword evidence="9" id="KW-1185">Reference proteome</keyword>
<evidence type="ECO:0000256" key="4">
    <source>
        <dbReference type="ARBA" id="ARBA00023136"/>
    </source>
</evidence>
<evidence type="ECO:0000256" key="5">
    <source>
        <dbReference type="ARBA" id="ARBA00023237"/>
    </source>
</evidence>
<keyword evidence="4" id="KW-0472">Membrane</keyword>
<organism evidence="8 9">
    <name type="scientific">Splendidivirga corallicola</name>
    <dbReference type="NCBI Taxonomy" id="3051826"/>
    <lineage>
        <taxon>Bacteria</taxon>
        <taxon>Pseudomonadati</taxon>
        <taxon>Bacteroidota</taxon>
        <taxon>Cytophagia</taxon>
        <taxon>Cytophagales</taxon>
        <taxon>Splendidivirgaceae</taxon>
        <taxon>Splendidivirga</taxon>
    </lineage>
</organism>
<evidence type="ECO:0000313" key="8">
    <source>
        <dbReference type="EMBL" id="MDN5202197.1"/>
    </source>
</evidence>
<dbReference type="Proteomes" id="UP001172082">
    <property type="component" value="Unassembled WGS sequence"/>
</dbReference>
<evidence type="ECO:0000259" key="7">
    <source>
        <dbReference type="Pfam" id="PF14322"/>
    </source>
</evidence>
<dbReference type="Pfam" id="PF07980">
    <property type="entry name" value="SusD_RagB"/>
    <property type="match status" value="1"/>
</dbReference>
<dbReference type="InterPro" id="IPR033985">
    <property type="entry name" value="SusD-like_N"/>
</dbReference>
<comment type="caution">
    <text evidence="8">The sequence shown here is derived from an EMBL/GenBank/DDBJ whole genome shotgun (WGS) entry which is preliminary data.</text>
</comment>
<dbReference type="Pfam" id="PF14322">
    <property type="entry name" value="SusD-like_3"/>
    <property type="match status" value="1"/>
</dbReference>
<protein>
    <submittedName>
        <fullName evidence="8">RagB/SusD family nutrient uptake outer membrane protein</fullName>
    </submittedName>
</protein>
<evidence type="ECO:0000259" key="6">
    <source>
        <dbReference type="Pfam" id="PF07980"/>
    </source>
</evidence>
<sequence>MKRTIFIIGILLVASTLWISCDKDFLNTKPLDKISSEATWADGPLSEAFIFNVYSFLGYGGFEEQALASYTDEAMFTHAGRNINTFTEGSETPSNLAWVSNTYEWGRMYLAIRQANVALERLPTSTFQDDILRERLTGEAHFLRAYYYHQLTRYYGGVPLIDKPFGLDDDFSAARNTYEECVNFIIADLDKAIQLLDGKEETPGRASKFSAMALKSRMLMYAASDLHHGPTATSGSSVLSSFSNLELVAYTSGDQTARWQSAKTAAKAVLDAISGYKLNLGGPVSPEEGKDNYISLSMGGGSSVGDPNAAVELLFQRTSSPLYTVESNWPLGGLHYGINNGPNGYHNWAGNTPIQQLVDDYEMMDGTKFDWNDPAHSSAPYENRDPRFYATILFDGADWKPRPSDVAAVDPANQVQTGYYEDGAGGVINGIDTRESPIENWNGSRTHYYTRKFIDPNPALPDNQSNAQVVPWPFLRYTEVVLNYVEACIETGDETEARTWLNRIRFRAGMPETVASGDELRDLYRNERRIELVYEEHRYHDARRWMIAASTVGRGIKAMDVQATLKPGATPHVPYRFDKAVYDYTYTVVDNTENETRAWNDKMYFRPISRDEVQRNDKLIQNPGYD</sequence>
<dbReference type="RefSeq" id="WP_346752223.1">
    <property type="nucleotide sequence ID" value="NZ_JAUJEA010000004.1"/>
</dbReference>
<proteinExistence type="inferred from homology"/>
<feature type="domain" description="RagB/SusD" evidence="6">
    <location>
        <begin position="340"/>
        <end position="625"/>
    </location>
</feature>
<evidence type="ECO:0000256" key="3">
    <source>
        <dbReference type="ARBA" id="ARBA00022729"/>
    </source>
</evidence>
<dbReference type="InterPro" id="IPR011990">
    <property type="entry name" value="TPR-like_helical_dom_sf"/>
</dbReference>
<feature type="domain" description="SusD-like N-terminal" evidence="7">
    <location>
        <begin position="49"/>
        <end position="218"/>
    </location>
</feature>
<dbReference type="PROSITE" id="PS51257">
    <property type="entry name" value="PROKAR_LIPOPROTEIN"/>
    <property type="match status" value="1"/>
</dbReference>
<evidence type="ECO:0000256" key="2">
    <source>
        <dbReference type="ARBA" id="ARBA00006275"/>
    </source>
</evidence>
<keyword evidence="5" id="KW-0998">Cell outer membrane</keyword>
<dbReference type="EMBL" id="JAUJEA010000004">
    <property type="protein sequence ID" value="MDN5202197.1"/>
    <property type="molecule type" value="Genomic_DNA"/>
</dbReference>
<dbReference type="InterPro" id="IPR012944">
    <property type="entry name" value="SusD_RagB_dom"/>
</dbReference>
<evidence type="ECO:0000256" key="1">
    <source>
        <dbReference type="ARBA" id="ARBA00004442"/>
    </source>
</evidence>
<accession>A0ABT8KN65</accession>
<dbReference type="Gene3D" id="1.25.40.390">
    <property type="match status" value="1"/>
</dbReference>
<reference evidence="8" key="1">
    <citation type="submission" date="2023-06" db="EMBL/GenBank/DDBJ databases">
        <title>Genomic of Parafulvivirga corallium.</title>
        <authorList>
            <person name="Wang G."/>
        </authorList>
    </citation>
    <scope>NUCLEOTIDE SEQUENCE</scope>
    <source>
        <strain evidence="8">BMA10</strain>
    </source>
</reference>
<gene>
    <name evidence="8" type="ORF">QQ008_12505</name>
</gene>
<name>A0ABT8KN65_9BACT</name>